<evidence type="ECO:0000313" key="8">
    <source>
        <dbReference type="Proteomes" id="UP000244912"/>
    </source>
</evidence>
<protein>
    <submittedName>
        <fullName evidence="7">Threonine efflux protein</fullName>
    </submittedName>
</protein>
<organism evidence="7 8">
    <name type="scientific">Palleronia abyssalis</name>
    <dbReference type="NCBI Taxonomy" id="1501240"/>
    <lineage>
        <taxon>Bacteria</taxon>
        <taxon>Pseudomonadati</taxon>
        <taxon>Pseudomonadota</taxon>
        <taxon>Alphaproteobacteria</taxon>
        <taxon>Rhodobacterales</taxon>
        <taxon>Roseobacteraceae</taxon>
        <taxon>Palleronia</taxon>
    </lineage>
</organism>
<evidence type="ECO:0000256" key="2">
    <source>
        <dbReference type="ARBA" id="ARBA00022475"/>
    </source>
</evidence>
<dbReference type="GO" id="GO:0015171">
    <property type="term" value="F:amino acid transmembrane transporter activity"/>
    <property type="evidence" value="ECO:0007669"/>
    <property type="project" value="TreeGrafter"/>
</dbReference>
<sequence length="203" mass="21150">MEGAHLLAFNATLLAAILSPGPALIYALRVSIVEGRMAGMLTGAGLGLVAAMWTGLALLGLDQVFAAVPWAYGALKIGGALYLLWIAAQTWRDAKEPIGPLARPVRPGRFVLHGALINLANPKSVLFAAAVLLVIFPADLRGAEMALIVGNHLAVEVAFYAILATVLSRPAARSAYLGAKPLLDRIAGAVLAVLGLKLLFTRA</sequence>
<dbReference type="GO" id="GO:0005886">
    <property type="term" value="C:plasma membrane"/>
    <property type="evidence" value="ECO:0007669"/>
    <property type="project" value="UniProtKB-SubCell"/>
</dbReference>
<keyword evidence="3 6" id="KW-0812">Transmembrane</keyword>
<dbReference type="InterPro" id="IPR001123">
    <property type="entry name" value="LeuE-type"/>
</dbReference>
<dbReference type="Proteomes" id="UP000244912">
    <property type="component" value="Unassembled WGS sequence"/>
</dbReference>
<name>A0A2R8BQL8_9RHOB</name>
<gene>
    <name evidence="7" type="primary">rhtC_1</name>
    <name evidence="7" type="ORF">PAA8504_00256</name>
</gene>
<dbReference type="RefSeq" id="WP_108892353.1">
    <property type="nucleotide sequence ID" value="NZ_ONZF01000001.1"/>
</dbReference>
<dbReference type="EMBL" id="ONZF01000001">
    <property type="protein sequence ID" value="SPJ22462.1"/>
    <property type="molecule type" value="Genomic_DNA"/>
</dbReference>
<dbReference type="PANTHER" id="PTHR30086:SF19">
    <property type="entry name" value="THREONINE EFFLUX PROTEIN"/>
    <property type="match status" value="1"/>
</dbReference>
<dbReference type="PANTHER" id="PTHR30086">
    <property type="entry name" value="ARGININE EXPORTER PROTEIN ARGO"/>
    <property type="match status" value="1"/>
</dbReference>
<dbReference type="Pfam" id="PF01810">
    <property type="entry name" value="LysE"/>
    <property type="match status" value="1"/>
</dbReference>
<feature type="transmembrane region" description="Helical" evidence="6">
    <location>
        <begin position="67"/>
        <end position="89"/>
    </location>
</feature>
<reference evidence="7 8" key="1">
    <citation type="submission" date="2018-03" db="EMBL/GenBank/DDBJ databases">
        <authorList>
            <person name="Keele B.F."/>
        </authorList>
    </citation>
    <scope>NUCLEOTIDE SEQUENCE [LARGE SCALE GENOMIC DNA]</scope>
    <source>
        <strain evidence="7 8">CECT 8504</strain>
    </source>
</reference>
<accession>A0A2R8BQL8</accession>
<feature type="transmembrane region" description="Helical" evidence="6">
    <location>
        <begin position="182"/>
        <end position="200"/>
    </location>
</feature>
<proteinExistence type="predicted"/>
<feature type="transmembrane region" description="Helical" evidence="6">
    <location>
        <begin position="110"/>
        <end position="136"/>
    </location>
</feature>
<keyword evidence="5 6" id="KW-0472">Membrane</keyword>
<feature type="transmembrane region" description="Helical" evidence="6">
    <location>
        <begin position="148"/>
        <end position="170"/>
    </location>
</feature>
<keyword evidence="4 6" id="KW-1133">Transmembrane helix</keyword>
<comment type="subcellular location">
    <subcellularLocation>
        <location evidence="1">Cell membrane</location>
        <topology evidence="1">Multi-pass membrane protein</topology>
    </subcellularLocation>
</comment>
<evidence type="ECO:0000256" key="3">
    <source>
        <dbReference type="ARBA" id="ARBA00022692"/>
    </source>
</evidence>
<feature type="transmembrane region" description="Helical" evidence="6">
    <location>
        <begin position="40"/>
        <end position="61"/>
    </location>
</feature>
<dbReference type="AlphaFoldDB" id="A0A2R8BQL8"/>
<feature type="transmembrane region" description="Helical" evidence="6">
    <location>
        <begin position="6"/>
        <end position="28"/>
    </location>
</feature>
<keyword evidence="8" id="KW-1185">Reference proteome</keyword>
<evidence type="ECO:0000313" key="7">
    <source>
        <dbReference type="EMBL" id="SPJ22462.1"/>
    </source>
</evidence>
<evidence type="ECO:0000256" key="4">
    <source>
        <dbReference type="ARBA" id="ARBA00022989"/>
    </source>
</evidence>
<keyword evidence="2" id="KW-1003">Cell membrane</keyword>
<evidence type="ECO:0000256" key="6">
    <source>
        <dbReference type="SAM" id="Phobius"/>
    </source>
</evidence>
<evidence type="ECO:0000256" key="5">
    <source>
        <dbReference type="ARBA" id="ARBA00023136"/>
    </source>
</evidence>
<dbReference type="OrthoDB" id="9804822at2"/>
<evidence type="ECO:0000256" key="1">
    <source>
        <dbReference type="ARBA" id="ARBA00004651"/>
    </source>
</evidence>